<evidence type="ECO:0000256" key="3">
    <source>
        <dbReference type="ARBA" id="ARBA00022553"/>
    </source>
</evidence>
<reference evidence="11 12" key="1">
    <citation type="submission" date="2022-06" db="EMBL/GenBank/DDBJ databases">
        <title>Genomic Encyclopedia of Archaeal and Bacterial Type Strains, Phase II (KMG-II): from individual species to whole genera.</title>
        <authorList>
            <person name="Goeker M."/>
        </authorList>
    </citation>
    <scope>NUCLEOTIDE SEQUENCE [LARGE SCALE GENOMIC DNA]</scope>
    <source>
        <strain evidence="11 12">DSM 44255</strain>
    </source>
</reference>
<feature type="transmembrane region" description="Helical" evidence="9">
    <location>
        <begin position="90"/>
        <end position="113"/>
    </location>
</feature>
<dbReference type="InterPro" id="IPR050482">
    <property type="entry name" value="Sensor_HK_TwoCompSys"/>
</dbReference>
<dbReference type="CDD" id="cd16917">
    <property type="entry name" value="HATPase_UhpB-NarQ-NarX-like"/>
    <property type="match status" value="1"/>
</dbReference>
<dbReference type="Proteomes" id="UP001205185">
    <property type="component" value="Unassembled WGS sequence"/>
</dbReference>
<keyword evidence="6 11" id="KW-0418">Kinase</keyword>
<dbReference type="InterPro" id="IPR011712">
    <property type="entry name" value="Sig_transdc_His_kin_sub3_dim/P"/>
</dbReference>
<evidence type="ECO:0000256" key="2">
    <source>
        <dbReference type="ARBA" id="ARBA00012438"/>
    </source>
</evidence>
<evidence type="ECO:0000313" key="12">
    <source>
        <dbReference type="Proteomes" id="UP001205185"/>
    </source>
</evidence>
<keyword evidence="3" id="KW-0597">Phosphoprotein</keyword>
<evidence type="ECO:0000256" key="6">
    <source>
        <dbReference type="ARBA" id="ARBA00022777"/>
    </source>
</evidence>
<keyword evidence="5" id="KW-0547">Nucleotide-binding</keyword>
<organism evidence="11 12">
    <name type="scientific">Actinokineospora diospyrosa</name>
    <dbReference type="NCBI Taxonomy" id="103728"/>
    <lineage>
        <taxon>Bacteria</taxon>
        <taxon>Bacillati</taxon>
        <taxon>Actinomycetota</taxon>
        <taxon>Actinomycetes</taxon>
        <taxon>Pseudonocardiales</taxon>
        <taxon>Pseudonocardiaceae</taxon>
        <taxon>Actinokineospora</taxon>
    </lineage>
</organism>
<keyword evidence="4" id="KW-0808">Transferase</keyword>
<dbReference type="SUPFAM" id="SSF55874">
    <property type="entry name" value="ATPase domain of HSP90 chaperone/DNA topoisomerase II/histidine kinase"/>
    <property type="match status" value="1"/>
</dbReference>
<evidence type="ECO:0000256" key="7">
    <source>
        <dbReference type="ARBA" id="ARBA00022840"/>
    </source>
</evidence>
<comment type="caution">
    <text evidence="11">The sequence shown here is derived from an EMBL/GenBank/DDBJ whole genome shotgun (WGS) entry which is preliminary data.</text>
</comment>
<dbReference type="PANTHER" id="PTHR24421:SF10">
    <property type="entry name" value="NITRATE_NITRITE SENSOR PROTEIN NARQ"/>
    <property type="match status" value="1"/>
</dbReference>
<keyword evidence="9" id="KW-0812">Transmembrane</keyword>
<gene>
    <name evidence="11" type="ORF">LV75_001385</name>
</gene>
<dbReference type="Gene3D" id="3.30.565.10">
    <property type="entry name" value="Histidine kinase-like ATPase, C-terminal domain"/>
    <property type="match status" value="1"/>
</dbReference>
<feature type="transmembrane region" description="Helical" evidence="9">
    <location>
        <begin position="145"/>
        <end position="165"/>
    </location>
</feature>
<feature type="domain" description="Signal transduction histidine kinase subgroup 3 dimerisation and phosphoacceptor" evidence="10">
    <location>
        <begin position="199"/>
        <end position="264"/>
    </location>
</feature>
<feature type="transmembrane region" description="Helical" evidence="9">
    <location>
        <begin position="23"/>
        <end position="40"/>
    </location>
</feature>
<evidence type="ECO:0000256" key="1">
    <source>
        <dbReference type="ARBA" id="ARBA00000085"/>
    </source>
</evidence>
<keyword evidence="8" id="KW-0902">Two-component regulatory system</keyword>
<accession>A0ABT1I8F0</accession>
<feature type="transmembrane region" description="Helical" evidence="9">
    <location>
        <begin position="120"/>
        <end position="139"/>
    </location>
</feature>
<dbReference type="Pfam" id="PF07730">
    <property type="entry name" value="HisKA_3"/>
    <property type="match status" value="1"/>
</dbReference>
<dbReference type="GO" id="GO:0016301">
    <property type="term" value="F:kinase activity"/>
    <property type="evidence" value="ECO:0007669"/>
    <property type="project" value="UniProtKB-KW"/>
</dbReference>
<dbReference type="EMBL" id="JAMTCO010000003">
    <property type="protein sequence ID" value="MCP2268898.1"/>
    <property type="molecule type" value="Genomic_DNA"/>
</dbReference>
<keyword evidence="9" id="KW-1133">Transmembrane helix</keyword>
<name>A0ABT1I8F0_9PSEU</name>
<evidence type="ECO:0000313" key="11">
    <source>
        <dbReference type="EMBL" id="MCP2268898.1"/>
    </source>
</evidence>
<dbReference type="Gene3D" id="1.20.5.1930">
    <property type="match status" value="1"/>
</dbReference>
<comment type="catalytic activity">
    <reaction evidence="1">
        <text>ATP + protein L-histidine = ADP + protein N-phospho-L-histidine.</text>
        <dbReference type="EC" id="2.7.13.3"/>
    </reaction>
</comment>
<keyword evidence="12" id="KW-1185">Reference proteome</keyword>
<protein>
    <recommendedName>
        <fullName evidence="2">histidine kinase</fullName>
        <ecNumber evidence="2">2.7.13.3</ecNumber>
    </recommendedName>
</protein>
<evidence type="ECO:0000259" key="10">
    <source>
        <dbReference type="Pfam" id="PF07730"/>
    </source>
</evidence>
<keyword evidence="7" id="KW-0067">ATP-binding</keyword>
<dbReference type="PANTHER" id="PTHR24421">
    <property type="entry name" value="NITRATE/NITRITE SENSOR PROTEIN NARX-RELATED"/>
    <property type="match status" value="1"/>
</dbReference>
<proteinExistence type="predicted"/>
<evidence type="ECO:0000256" key="8">
    <source>
        <dbReference type="ARBA" id="ARBA00023012"/>
    </source>
</evidence>
<evidence type="ECO:0000256" key="9">
    <source>
        <dbReference type="SAM" id="Phobius"/>
    </source>
</evidence>
<evidence type="ECO:0000256" key="5">
    <source>
        <dbReference type="ARBA" id="ARBA00022741"/>
    </source>
</evidence>
<keyword evidence="9" id="KW-0472">Membrane</keyword>
<dbReference type="EC" id="2.7.13.3" evidence="2"/>
<sequence length="396" mass="41928">MGELGGGGVCCDVRVVKEWSGRLAQIAFVYLLGVVLYAVDAPGLADAGVLKAPMWVRYAALGGLCLLQLAKHRAPAVGLAAGLPFLGLDIAMGLTLPVALAFGDLIYLAVLYGSRRASNAVIVVLWCYVGVAVVAALLVADSLRVALLIILTACPLPAMPAWWALNVRQQREIADVERARADQLARIAELDREAAIHAERASMARDLHDVIAGHLSAIAIQSEALLTMRDGDPERTRMVLRSVRENSVSSLTEMRAMIGLLRSQDGQEAFTSPARLREFDRLVRSADAAGLTVDVSVEDIEDLPAAVDLSAYRIVQESLTNAVKHAPGATVLLRIGRSAGNLVVEVISDKPAAAANPSGTGLLGMSERAEAVRGSLTAGPVEGGWRVRAELPVEEA</sequence>
<dbReference type="InterPro" id="IPR036890">
    <property type="entry name" value="HATPase_C_sf"/>
</dbReference>
<evidence type="ECO:0000256" key="4">
    <source>
        <dbReference type="ARBA" id="ARBA00022679"/>
    </source>
</evidence>